<dbReference type="Pfam" id="PF01965">
    <property type="entry name" value="DJ-1_PfpI"/>
    <property type="match status" value="1"/>
</dbReference>
<evidence type="ECO:0000256" key="1">
    <source>
        <dbReference type="ARBA" id="ARBA00013134"/>
    </source>
</evidence>
<dbReference type="GO" id="GO:0019243">
    <property type="term" value="P:methylglyoxal catabolic process to D-lactate via S-lactoyl-glutathione"/>
    <property type="evidence" value="ECO:0007669"/>
    <property type="project" value="TreeGrafter"/>
</dbReference>
<protein>
    <recommendedName>
        <fullName evidence="1">D-lactate dehydratase</fullName>
        <ecNumber evidence="1">4.2.1.130</ecNumber>
    </recommendedName>
</protein>
<keyword evidence="2" id="KW-0346">Stress response</keyword>
<evidence type="ECO:0000259" key="6">
    <source>
        <dbReference type="Pfam" id="PF01965"/>
    </source>
</evidence>
<evidence type="ECO:0000313" key="7">
    <source>
        <dbReference type="EMBL" id="CEP21943.1"/>
    </source>
</evidence>
<dbReference type="Proteomes" id="UP000038830">
    <property type="component" value="Unassembled WGS sequence"/>
</dbReference>
<dbReference type="PANTHER" id="PTHR48094:SF11">
    <property type="entry name" value="GLUTATHIONE-INDEPENDENT GLYOXALASE HSP31-RELATED"/>
    <property type="match status" value="1"/>
</dbReference>
<sequence>MKHHNHKAALIAVTSNNDIFYDDGAKGGLYWSAALHAYHVLKDAGLQVQFVSENGEWGIDEHSIIPSRLVSEEDVKEYNDKEAPIHKDLANIRKASDIDPSHYKIFFAAGGHASLFDFPEARGLQELARTIYNNGGCVAAVCHGPAIFRGLDDIAGDKKLTCFVTSAEKEMGTSAILDKFHLKTNEQLIKEIGAQLVTPPEPWADFSVIDKRIVTGANPASTKSTIKKAIAAIFES</sequence>
<evidence type="ECO:0000256" key="5">
    <source>
        <dbReference type="ARBA" id="ARBA00048082"/>
    </source>
</evidence>
<evidence type="ECO:0000256" key="4">
    <source>
        <dbReference type="ARBA" id="ARBA00038493"/>
    </source>
</evidence>
<gene>
    <name evidence="7" type="ORF">BN1211_2168</name>
</gene>
<name>A0A0H5C2A0_CYBJN</name>
<dbReference type="GO" id="GO:0005737">
    <property type="term" value="C:cytoplasm"/>
    <property type="evidence" value="ECO:0007669"/>
    <property type="project" value="TreeGrafter"/>
</dbReference>
<evidence type="ECO:0000256" key="3">
    <source>
        <dbReference type="ARBA" id="ARBA00023239"/>
    </source>
</evidence>
<comment type="similarity">
    <text evidence="4">Belongs to the peptidase C56 family. HSP31-like subfamily.</text>
</comment>
<reference evidence="8" key="1">
    <citation type="journal article" date="2015" name="J. Biotechnol.">
        <title>The structure of the Cyberlindnera jadinii genome and its relation to Candida utilis analyzed by the occurrence of single nucleotide polymorphisms.</title>
        <authorList>
            <person name="Rupp O."/>
            <person name="Brinkrolf K."/>
            <person name="Buerth C."/>
            <person name="Kunigo M."/>
            <person name="Schneider J."/>
            <person name="Jaenicke S."/>
            <person name="Goesmann A."/>
            <person name="Puehler A."/>
            <person name="Jaeger K.-E."/>
            <person name="Ernst J.F."/>
        </authorList>
    </citation>
    <scope>NUCLEOTIDE SEQUENCE [LARGE SCALE GENOMIC DNA]</scope>
    <source>
        <strain evidence="8">ATCC 18201 / CBS 1600 / BCRC 20928 / JCM 3617 / NBRC 0987 / NRRL Y-1542</strain>
    </source>
</reference>
<organism evidence="7 8">
    <name type="scientific">Cyberlindnera jadinii (strain ATCC 18201 / CBS 1600 / BCRC 20928 / JCM 3617 / NBRC 0987 / NRRL Y-1542)</name>
    <name type="common">Torula yeast</name>
    <name type="synonym">Candida utilis</name>
    <dbReference type="NCBI Taxonomy" id="983966"/>
    <lineage>
        <taxon>Eukaryota</taxon>
        <taxon>Fungi</taxon>
        <taxon>Dikarya</taxon>
        <taxon>Ascomycota</taxon>
        <taxon>Saccharomycotina</taxon>
        <taxon>Saccharomycetes</taxon>
        <taxon>Phaffomycetales</taxon>
        <taxon>Phaffomycetaceae</taxon>
        <taxon>Cyberlindnera</taxon>
    </lineage>
</organism>
<dbReference type="PANTHER" id="PTHR48094">
    <property type="entry name" value="PROTEIN/NUCLEIC ACID DEGLYCASE DJ-1-RELATED"/>
    <property type="match status" value="1"/>
</dbReference>
<dbReference type="GO" id="GO:0019172">
    <property type="term" value="F:glyoxalase III activity"/>
    <property type="evidence" value="ECO:0007669"/>
    <property type="project" value="UniProtKB-EC"/>
</dbReference>
<keyword evidence="3" id="KW-0456">Lyase</keyword>
<proteinExistence type="inferred from homology"/>
<dbReference type="InterPro" id="IPR050325">
    <property type="entry name" value="Prot/Nucl_acid_deglycase"/>
</dbReference>
<evidence type="ECO:0000313" key="8">
    <source>
        <dbReference type="Proteomes" id="UP000038830"/>
    </source>
</evidence>
<evidence type="ECO:0000256" key="2">
    <source>
        <dbReference type="ARBA" id="ARBA00023016"/>
    </source>
</evidence>
<dbReference type="Gene3D" id="3.40.50.880">
    <property type="match status" value="1"/>
</dbReference>
<dbReference type="InterPro" id="IPR002818">
    <property type="entry name" value="DJ-1/PfpI"/>
</dbReference>
<dbReference type="SUPFAM" id="SSF52317">
    <property type="entry name" value="Class I glutamine amidotransferase-like"/>
    <property type="match status" value="1"/>
</dbReference>
<dbReference type="EC" id="4.2.1.130" evidence="1"/>
<dbReference type="InterPro" id="IPR029062">
    <property type="entry name" value="Class_I_gatase-like"/>
</dbReference>
<comment type="catalytic activity">
    <reaction evidence="5">
        <text>methylglyoxal + H2O = (R)-lactate + H(+)</text>
        <dbReference type="Rhea" id="RHEA:27754"/>
        <dbReference type="ChEBI" id="CHEBI:15377"/>
        <dbReference type="ChEBI" id="CHEBI:15378"/>
        <dbReference type="ChEBI" id="CHEBI:16004"/>
        <dbReference type="ChEBI" id="CHEBI:17158"/>
        <dbReference type="EC" id="4.2.1.130"/>
    </reaction>
</comment>
<accession>A0A0H5C2A0</accession>
<feature type="domain" description="DJ-1/PfpI" evidence="6">
    <location>
        <begin position="37"/>
        <end position="223"/>
    </location>
</feature>
<dbReference type="AlphaFoldDB" id="A0A0H5C2A0"/>
<dbReference type="EMBL" id="CDQK01000002">
    <property type="protein sequence ID" value="CEP21943.1"/>
    <property type="molecule type" value="Genomic_DNA"/>
</dbReference>